<evidence type="ECO:0000256" key="8">
    <source>
        <dbReference type="PIRSR" id="PIRSR618044-2"/>
    </source>
</evidence>
<dbReference type="SUPFAM" id="SSF56601">
    <property type="entry name" value="beta-lactamase/transpeptidase-like"/>
    <property type="match status" value="1"/>
</dbReference>
<dbReference type="GO" id="GO:0071555">
    <property type="term" value="P:cell wall organization"/>
    <property type="evidence" value="ECO:0007669"/>
    <property type="project" value="UniProtKB-KW"/>
</dbReference>
<keyword evidence="5" id="KW-0573">Peptidoglycan synthesis</keyword>
<sequence length="467" mass="49511">MPTDTNSKTKDLRLATLVAALVALGGLAPLAWHYYGPEQRAAPAQDKVATAPTPAPVPAPAPAQTPATEADNEVAPPAPPGAEVVPPEESETDRGATSASPSGPTLSNGRAAGLHLAPDPLHLNSSAALVMDQDTRQVLAQKNDGAVLPMASLTKLMTTLLVLEAKQPMDEVLTITEEDVDNERHSRSRLRVGATLTREEALRLALMSSENRAAHALGRTYPGGLPKLVEAMNARARALGMASTSYVDPTGLSNRNQSTAQDLAKLVAEASRNPVLREFSTTPEHVASLGGRTLQYRNSNRLVRDHNAGWDILMQKTGYIVEAGRCLTMVARVAGHNLVMVLLDADSNGARLADAQRLRKWVVAQNGWQDEQPVLARAAAEPPRTRVAAAKDKRGKSEQVASAKSRKAGKADKAAAKKGGKSAHTEVAAKKTKPSKDVAVAKKPDAKKDRGGRVRHTFAAGRSEEKG</sequence>
<proteinExistence type="inferred from homology"/>
<keyword evidence="6" id="KW-0961">Cell wall biogenesis/degradation</keyword>
<feature type="active site" description="Proton acceptor" evidence="7">
    <location>
        <position position="155"/>
    </location>
</feature>
<dbReference type="RefSeq" id="WP_201672362.1">
    <property type="nucleotide sequence ID" value="NZ_JAEQNE010000001.1"/>
</dbReference>
<keyword evidence="3" id="KW-0378">Hydrolase</keyword>
<feature type="active site" description="Acyl-ester intermediate" evidence="7">
    <location>
        <position position="152"/>
    </location>
</feature>
<keyword evidence="11" id="KW-1133">Transmembrane helix</keyword>
<evidence type="ECO:0000256" key="3">
    <source>
        <dbReference type="ARBA" id="ARBA00022801"/>
    </source>
</evidence>
<feature type="region of interest" description="Disordered" evidence="10">
    <location>
        <begin position="43"/>
        <end position="119"/>
    </location>
</feature>
<dbReference type="GO" id="GO:0006508">
    <property type="term" value="P:proteolysis"/>
    <property type="evidence" value="ECO:0007669"/>
    <property type="project" value="InterPro"/>
</dbReference>
<accession>A0A937CRN3</accession>
<evidence type="ECO:0000259" key="12">
    <source>
        <dbReference type="Pfam" id="PF00768"/>
    </source>
</evidence>
<evidence type="ECO:0000256" key="2">
    <source>
        <dbReference type="ARBA" id="ARBA00022729"/>
    </source>
</evidence>
<comment type="similarity">
    <text evidence="1 9">Belongs to the peptidase S11 family.</text>
</comment>
<protein>
    <submittedName>
        <fullName evidence="13">Peptidase S11</fullName>
    </submittedName>
</protein>
<feature type="transmembrane region" description="Helical" evidence="11">
    <location>
        <begin position="12"/>
        <end position="35"/>
    </location>
</feature>
<dbReference type="InterPro" id="IPR018044">
    <property type="entry name" value="Peptidase_S11"/>
</dbReference>
<feature type="binding site" evidence="8">
    <location>
        <position position="316"/>
    </location>
    <ligand>
        <name>substrate</name>
    </ligand>
</feature>
<dbReference type="Gene3D" id="3.40.710.10">
    <property type="entry name" value="DD-peptidase/beta-lactamase superfamily"/>
    <property type="match status" value="1"/>
</dbReference>
<organism evidence="13 14">
    <name type="scientific">Ramlibacter monticola</name>
    <dbReference type="NCBI Taxonomy" id="1926872"/>
    <lineage>
        <taxon>Bacteria</taxon>
        <taxon>Pseudomonadati</taxon>
        <taxon>Pseudomonadota</taxon>
        <taxon>Betaproteobacteria</taxon>
        <taxon>Burkholderiales</taxon>
        <taxon>Comamonadaceae</taxon>
        <taxon>Ramlibacter</taxon>
    </lineage>
</organism>
<dbReference type="AlphaFoldDB" id="A0A937CRN3"/>
<feature type="compositionally biased region" description="Pro residues" evidence="10">
    <location>
        <begin position="53"/>
        <end position="63"/>
    </location>
</feature>
<evidence type="ECO:0000256" key="5">
    <source>
        <dbReference type="ARBA" id="ARBA00022984"/>
    </source>
</evidence>
<dbReference type="Pfam" id="PF00768">
    <property type="entry name" value="Peptidase_S11"/>
    <property type="match status" value="1"/>
</dbReference>
<evidence type="ECO:0000256" key="1">
    <source>
        <dbReference type="ARBA" id="ARBA00007164"/>
    </source>
</evidence>
<keyword evidence="14" id="KW-1185">Reference proteome</keyword>
<keyword evidence="4" id="KW-0133">Cell shape</keyword>
<evidence type="ECO:0000256" key="9">
    <source>
        <dbReference type="RuleBase" id="RU004016"/>
    </source>
</evidence>
<evidence type="ECO:0000256" key="11">
    <source>
        <dbReference type="SAM" id="Phobius"/>
    </source>
</evidence>
<feature type="compositionally biased region" description="Polar residues" evidence="10">
    <location>
        <begin position="95"/>
        <end position="108"/>
    </location>
</feature>
<dbReference type="InterPro" id="IPR012338">
    <property type="entry name" value="Beta-lactam/transpept-like"/>
</dbReference>
<keyword evidence="2" id="KW-0732">Signal</keyword>
<dbReference type="EMBL" id="JAEQNE010000001">
    <property type="protein sequence ID" value="MBL0389764.1"/>
    <property type="molecule type" value="Genomic_DNA"/>
</dbReference>
<evidence type="ECO:0000256" key="6">
    <source>
        <dbReference type="ARBA" id="ARBA00023316"/>
    </source>
</evidence>
<dbReference type="PANTHER" id="PTHR21581">
    <property type="entry name" value="D-ALANYL-D-ALANINE CARBOXYPEPTIDASE"/>
    <property type="match status" value="1"/>
</dbReference>
<evidence type="ECO:0000256" key="4">
    <source>
        <dbReference type="ARBA" id="ARBA00022960"/>
    </source>
</evidence>
<dbReference type="Proteomes" id="UP000599109">
    <property type="component" value="Unassembled WGS sequence"/>
</dbReference>
<dbReference type="InterPro" id="IPR001967">
    <property type="entry name" value="Peptidase_S11_N"/>
</dbReference>
<dbReference type="PANTHER" id="PTHR21581:SF26">
    <property type="entry name" value="D-ALANYL-D-ALANINE ENDOPEPTIDASE"/>
    <property type="match status" value="1"/>
</dbReference>
<feature type="active site" evidence="7">
    <location>
        <position position="209"/>
    </location>
</feature>
<name>A0A937CRN3_9BURK</name>
<evidence type="ECO:0000313" key="13">
    <source>
        <dbReference type="EMBL" id="MBL0389764.1"/>
    </source>
</evidence>
<dbReference type="GO" id="GO:0008360">
    <property type="term" value="P:regulation of cell shape"/>
    <property type="evidence" value="ECO:0007669"/>
    <property type="project" value="UniProtKB-KW"/>
</dbReference>
<dbReference type="GO" id="GO:0009252">
    <property type="term" value="P:peptidoglycan biosynthetic process"/>
    <property type="evidence" value="ECO:0007669"/>
    <property type="project" value="UniProtKB-KW"/>
</dbReference>
<keyword evidence="11" id="KW-0472">Membrane</keyword>
<reference evidence="13 14" key="1">
    <citation type="journal article" date="2017" name="Int. J. Syst. Evol. Microbiol.">
        <title>Ramlibacter monticola sp. nov., isolated from forest soil.</title>
        <authorList>
            <person name="Chaudhary D.K."/>
            <person name="Kim J."/>
        </authorList>
    </citation>
    <scope>NUCLEOTIDE SEQUENCE [LARGE SCALE GENOMIC DNA]</scope>
    <source>
        <strain evidence="13 14">KACC 19175</strain>
    </source>
</reference>
<evidence type="ECO:0000313" key="14">
    <source>
        <dbReference type="Proteomes" id="UP000599109"/>
    </source>
</evidence>
<evidence type="ECO:0000256" key="7">
    <source>
        <dbReference type="PIRSR" id="PIRSR618044-1"/>
    </source>
</evidence>
<dbReference type="GO" id="GO:0009002">
    <property type="term" value="F:serine-type D-Ala-D-Ala carboxypeptidase activity"/>
    <property type="evidence" value="ECO:0007669"/>
    <property type="project" value="InterPro"/>
</dbReference>
<comment type="caution">
    <text evidence="13">The sequence shown here is derived from an EMBL/GenBank/DDBJ whole genome shotgun (WGS) entry which is preliminary data.</text>
</comment>
<evidence type="ECO:0000256" key="10">
    <source>
        <dbReference type="SAM" id="MobiDB-lite"/>
    </source>
</evidence>
<gene>
    <name evidence="13" type="ORF">JJ685_01275</name>
</gene>
<dbReference type="PRINTS" id="PR00725">
    <property type="entry name" value="DADACBPTASE1"/>
</dbReference>
<feature type="domain" description="Peptidase S11 D-alanyl-D-alanine carboxypeptidase A N-terminal" evidence="12">
    <location>
        <begin position="120"/>
        <end position="346"/>
    </location>
</feature>
<feature type="compositionally biased region" description="Basic and acidic residues" evidence="10">
    <location>
        <begin position="423"/>
        <end position="452"/>
    </location>
</feature>
<feature type="region of interest" description="Disordered" evidence="10">
    <location>
        <begin position="377"/>
        <end position="467"/>
    </location>
</feature>
<keyword evidence="11" id="KW-0812">Transmembrane</keyword>